<comment type="subcellular location">
    <subcellularLocation>
        <location evidence="11">Cytoplasm</location>
    </subcellularLocation>
</comment>
<dbReference type="Pfam" id="PF01636">
    <property type="entry name" value="APH"/>
    <property type="match status" value="1"/>
</dbReference>
<evidence type="ECO:0000256" key="8">
    <source>
        <dbReference type="ARBA" id="ARBA00022840"/>
    </source>
</evidence>
<dbReference type="GO" id="GO:0000287">
    <property type="term" value="F:magnesium ion binding"/>
    <property type="evidence" value="ECO:0007669"/>
    <property type="project" value="UniProtKB-UniRule"/>
</dbReference>
<dbReference type="EMBL" id="FSQX01000001">
    <property type="protein sequence ID" value="SIN63486.1"/>
    <property type="molecule type" value="Genomic_DNA"/>
</dbReference>
<dbReference type="Gene3D" id="1.10.510.10">
    <property type="entry name" value="Transferase(Phosphotransferase) domain 1"/>
    <property type="match status" value="1"/>
</dbReference>
<dbReference type="PANTHER" id="PTHR39573">
    <property type="entry name" value="STRESS RESPONSE KINASE A"/>
    <property type="match status" value="1"/>
</dbReference>
<comment type="catalytic activity">
    <reaction evidence="11">
        <text>L-seryl-[protein] + ATP = O-phospho-L-seryl-[protein] + ADP + H(+)</text>
        <dbReference type="Rhea" id="RHEA:17989"/>
        <dbReference type="Rhea" id="RHEA-COMP:9863"/>
        <dbReference type="Rhea" id="RHEA-COMP:11604"/>
        <dbReference type="ChEBI" id="CHEBI:15378"/>
        <dbReference type="ChEBI" id="CHEBI:29999"/>
        <dbReference type="ChEBI" id="CHEBI:30616"/>
        <dbReference type="ChEBI" id="CHEBI:83421"/>
        <dbReference type="ChEBI" id="CHEBI:456216"/>
        <dbReference type="EC" id="2.7.11.1"/>
    </reaction>
</comment>
<keyword evidence="2 11" id="KW-0723">Serine/threonine-protein kinase</keyword>
<comment type="catalytic activity">
    <reaction evidence="11">
        <text>L-threonyl-[protein] + ATP = O-phospho-L-threonyl-[protein] + ADP + H(+)</text>
        <dbReference type="Rhea" id="RHEA:46608"/>
        <dbReference type="Rhea" id="RHEA-COMP:11060"/>
        <dbReference type="Rhea" id="RHEA-COMP:11605"/>
        <dbReference type="ChEBI" id="CHEBI:15378"/>
        <dbReference type="ChEBI" id="CHEBI:30013"/>
        <dbReference type="ChEBI" id="CHEBI:30616"/>
        <dbReference type="ChEBI" id="CHEBI:61977"/>
        <dbReference type="ChEBI" id="CHEBI:456216"/>
        <dbReference type="EC" id="2.7.11.1"/>
    </reaction>
</comment>
<keyword evidence="7 11" id="KW-0418">Kinase</keyword>
<keyword evidence="1 11" id="KW-0963">Cytoplasm</keyword>
<dbReference type="PANTHER" id="PTHR39573:SF1">
    <property type="entry name" value="STRESS RESPONSE KINASE A"/>
    <property type="match status" value="1"/>
</dbReference>
<gene>
    <name evidence="11" type="primary">srkA</name>
    <name evidence="13" type="ORF">SAMN05878438_1243</name>
</gene>
<keyword evidence="9 11" id="KW-0460">Magnesium</keyword>
<evidence type="ECO:0000313" key="14">
    <source>
        <dbReference type="Proteomes" id="UP000185024"/>
    </source>
</evidence>
<evidence type="ECO:0000256" key="3">
    <source>
        <dbReference type="ARBA" id="ARBA00022553"/>
    </source>
</evidence>
<keyword evidence="5 11" id="KW-0479">Metal-binding</keyword>
<feature type="site" description="ATP" evidence="11">
    <location>
        <position position="33"/>
    </location>
</feature>
<comment type="cofactor">
    <cofactor evidence="11">
        <name>Mg(2+)</name>
        <dbReference type="ChEBI" id="CHEBI:18420"/>
    </cofactor>
</comment>
<dbReference type="GO" id="GO:0004674">
    <property type="term" value="F:protein serine/threonine kinase activity"/>
    <property type="evidence" value="ECO:0007669"/>
    <property type="project" value="UniProtKB-UniRule"/>
</dbReference>
<dbReference type="PATRIC" id="fig|29570.3.peg.54"/>
<keyword evidence="4 11" id="KW-0808">Transferase</keyword>
<dbReference type="Gene3D" id="1.20.1270.170">
    <property type="match status" value="1"/>
</dbReference>
<feature type="domain" description="Aminoglycoside phosphotransferase" evidence="12">
    <location>
        <begin position="33"/>
        <end position="253"/>
    </location>
</feature>
<keyword evidence="6 11" id="KW-0547">Nucleotide-binding</keyword>
<protein>
    <recommendedName>
        <fullName evidence="11">Stress response kinase A</fullName>
        <ecNumber evidence="11">2.7.11.1</ecNumber>
    </recommendedName>
    <alternativeName>
        <fullName evidence="11">Serine/threonine-protein kinase SrkA</fullName>
    </alternativeName>
</protein>
<feature type="binding site" evidence="11">
    <location>
        <position position="204"/>
    </location>
    <ligand>
        <name>Mg(2+)</name>
        <dbReference type="ChEBI" id="CHEBI:18420"/>
    </ligand>
</feature>
<feature type="active site" evidence="11">
    <location>
        <position position="216"/>
    </location>
</feature>
<evidence type="ECO:0000256" key="10">
    <source>
        <dbReference type="ARBA" id="ARBA00023016"/>
    </source>
</evidence>
<proteinExistence type="inferred from homology"/>
<sequence>MSHPFSALSPDLVMSAVESIGIWPAGEPFALNSYENRVLMFRDDDGGRWIVKFYRPNRWSNEAIQEEHDFLTELTQAGVSVVAPWRNGQDVSLHEYQQFRFALFPQCIGQAPELDNPAHLFALGEVLGQLHEVAAKKPFQHRGTLLLSEGVTEAEQRVVTSPWLNNHQTRAYQNAVDKIRRQLETVHIPSASMIRTHGDCHLGNILGRDETFTLVDFDDCLMAPAIQDIWMLLPMENPQLWRAQLSEMIEGYEETSPFPHQQMSLIEPLRAYRLIRHAAWLVTRWDDPAFPRAFPWLAESGYWDQHIRQLEQQLLHLDKPLWLA</sequence>
<accession>A0A0D7V179</accession>
<feature type="active site" description="Proton acceptor" evidence="11">
    <location>
        <position position="199"/>
    </location>
</feature>
<keyword evidence="10 11" id="KW-0346">Stress response</keyword>
<evidence type="ECO:0000256" key="2">
    <source>
        <dbReference type="ARBA" id="ARBA00022527"/>
    </source>
</evidence>
<organism evidence="13 14">
    <name type="scientific">Vreelandella aquamarina</name>
    <dbReference type="NCBI Taxonomy" id="77097"/>
    <lineage>
        <taxon>Bacteria</taxon>
        <taxon>Pseudomonadati</taxon>
        <taxon>Pseudomonadota</taxon>
        <taxon>Gammaproteobacteria</taxon>
        <taxon>Oceanospirillales</taxon>
        <taxon>Halomonadaceae</taxon>
        <taxon>Vreelandella</taxon>
    </lineage>
</organism>
<dbReference type="OrthoDB" id="5392197at2"/>
<evidence type="ECO:0000256" key="11">
    <source>
        <dbReference type="HAMAP-Rule" id="MF_01497"/>
    </source>
</evidence>
<dbReference type="GO" id="GO:0005524">
    <property type="term" value="F:ATP binding"/>
    <property type="evidence" value="ECO:0007669"/>
    <property type="project" value="UniProtKB-UniRule"/>
</dbReference>
<evidence type="ECO:0000313" key="13">
    <source>
        <dbReference type="EMBL" id="SIN63486.1"/>
    </source>
</evidence>
<dbReference type="GeneID" id="97275177"/>
<dbReference type="InterPro" id="IPR002575">
    <property type="entry name" value="Aminoglycoside_PTrfase"/>
</dbReference>
<dbReference type="NCBIfam" id="NF008738">
    <property type="entry name" value="PRK11768.1"/>
    <property type="match status" value="1"/>
</dbReference>
<dbReference type="RefSeq" id="WP_044628004.1">
    <property type="nucleotide sequence ID" value="NZ_BJOI01000001.1"/>
</dbReference>
<comment type="subunit">
    <text evidence="11">Monomer.</text>
</comment>
<dbReference type="InterPro" id="IPR032882">
    <property type="entry name" value="SrkA/RdoA"/>
</dbReference>
<name>A0A0D7V179_9GAMM</name>
<dbReference type="Gene3D" id="3.30.200.70">
    <property type="match status" value="1"/>
</dbReference>
<dbReference type="GO" id="GO:0005737">
    <property type="term" value="C:cytoplasm"/>
    <property type="evidence" value="ECO:0007669"/>
    <property type="project" value="UniProtKB-SubCell"/>
</dbReference>
<evidence type="ECO:0000256" key="5">
    <source>
        <dbReference type="ARBA" id="ARBA00022723"/>
    </source>
</evidence>
<keyword evidence="3 11" id="KW-0597">Phosphoprotein</keyword>
<dbReference type="AlphaFoldDB" id="A0A0D7V179"/>
<evidence type="ECO:0000256" key="1">
    <source>
        <dbReference type="ARBA" id="ARBA00022490"/>
    </source>
</evidence>
<dbReference type="EC" id="2.7.11.1" evidence="11"/>
<evidence type="ECO:0000256" key="9">
    <source>
        <dbReference type="ARBA" id="ARBA00022842"/>
    </source>
</evidence>
<reference evidence="13 14" key="1">
    <citation type="submission" date="2016-11" db="EMBL/GenBank/DDBJ databases">
        <authorList>
            <person name="Jaros S."/>
            <person name="Januszkiewicz K."/>
            <person name="Wedrychowicz H."/>
        </authorList>
    </citation>
    <scope>NUCLEOTIDE SEQUENCE [LARGE SCALE GENOMIC DNA]</scope>
    <source>
        <strain evidence="13 14">ACAM 239</strain>
    </source>
</reference>
<evidence type="ECO:0000256" key="4">
    <source>
        <dbReference type="ARBA" id="ARBA00022679"/>
    </source>
</evidence>
<evidence type="ECO:0000259" key="12">
    <source>
        <dbReference type="Pfam" id="PF01636"/>
    </source>
</evidence>
<dbReference type="SUPFAM" id="SSF56112">
    <property type="entry name" value="Protein kinase-like (PK-like)"/>
    <property type="match status" value="1"/>
</dbReference>
<comment type="similarity">
    <text evidence="11">Belongs to the SrkA/RdoA protein kinase family.</text>
</comment>
<dbReference type="InterPro" id="IPR011009">
    <property type="entry name" value="Kinase-like_dom_sf"/>
</dbReference>
<evidence type="ECO:0000256" key="7">
    <source>
        <dbReference type="ARBA" id="ARBA00022777"/>
    </source>
</evidence>
<keyword evidence="8 11" id="KW-0067">ATP-binding</keyword>
<feature type="binding site" evidence="11">
    <location>
        <position position="216"/>
    </location>
    <ligand>
        <name>Mg(2+)</name>
        <dbReference type="ChEBI" id="CHEBI:18420"/>
    </ligand>
</feature>
<evidence type="ECO:0000256" key="6">
    <source>
        <dbReference type="ARBA" id="ARBA00022741"/>
    </source>
</evidence>
<comment type="function">
    <text evidence="11">A protein kinase that phosphorylates Ser and Thr residues. Probably acts to suppress the effects of stress linked to accumulation of reactive oxygen species. Probably involved in the extracytoplasmic stress response.</text>
</comment>
<dbReference type="Proteomes" id="UP000185024">
    <property type="component" value="Unassembled WGS sequence"/>
</dbReference>
<dbReference type="HAMAP" id="MF_01497">
    <property type="entry name" value="SrkA_kinase"/>
    <property type="match status" value="1"/>
</dbReference>